<dbReference type="AlphaFoldDB" id="A0A8S1PTZ2"/>
<protein>
    <submittedName>
        <fullName evidence="1">Uncharacterized protein</fullName>
    </submittedName>
</protein>
<reference evidence="1" key="1">
    <citation type="submission" date="2021-01" db="EMBL/GenBank/DDBJ databases">
        <authorList>
            <consortium name="Genoscope - CEA"/>
            <person name="William W."/>
        </authorList>
    </citation>
    <scope>NUCLEOTIDE SEQUENCE</scope>
</reference>
<proteinExistence type="predicted"/>
<evidence type="ECO:0000313" key="2">
    <source>
        <dbReference type="Proteomes" id="UP000692954"/>
    </source>
</evidence>
<organism evidence="1 2">
    <name type="scientific">Paramecium sonneborni</name>
    <dbReference type="NCBI Taxonomy" id="65129"/>
    <lineage>
        <taxon>Eukaryota</taxon>
        <taxon>Sar</taxon>
        <taxon>Alveolata</taxon>
        <taxon>Ciliophora</taxon>
        <taxon>Intramacronucleata</taxon>
        <taxon>Oligohymenophorea</taxon>
        <taxon>Peniculida</taxon>
        <taxon>Parameciidae</taxon>
        <taxon>Paramecium</taxon>
    </lineage>
</organism>
<gene>
    <name evidence="1" type="ORF">PSON_ATCC_30995.1.T0870127</name>
</gene>
<evidence type="ECO:0000313" key="1">
    <source>
        <dbReference type="EMBL" id="CAD8106725.1"/>
    </source>
</evidence>
<keyword evidence="2" id="KW-1185">Reference proteome</keyword>
<dbReference type="Proteomes" id="UP000692954">
    <property type="component" value="Unassembled WGS sequence"/>
</dbReference>
<sequence>MDKQRLRITWQSSDWSFSRQKKLQELQHTQSTLRFQHQRIKTEPKETLKKISHPPNFHEYVQQIEKKYRIQNLSKPKRKTGNVRSLIQICSTKSLVLYESLPNLPQIN</sequence>
<accession>A0A8S1PTZ2</accession>
<dbReference type="OrthoDB" id="287047at2759"/>
<comment type="caution">
    <text evidence="1">The sequence shown here is derived from an EMBL/GenBank/DDBJ whole genome shotgun (WGS) entry which is preliminary data.</text>
</comment>
<dbReference type="EMBL" id="CAJJDN010000087">
    <property type="protein sequence ID" value="CAD8106725.1"/>
    <property type="molecule type" value="Genomic_DNA"/>
</dbReference>
<name>A0A8S1PTZ2_9CILI</name>